<keyword evidence="1" id="KW-0732">Signal</keyword>
<dbReference type="GO" id="GO:0016020">
    <property type="term" value="C:membrane"/>
    <property type="evidence" value="ECO:0007669"/>
    <property type="project" value="UniProtKB-SubCell"/>
</dbReference>
<keyword evidence="2" id="KW-0677">Repeat</keyword>
<dbReference type="InterPro" id="IPR013783">
    <property type="entry name" value="Ig-like_fold"/>
</dbReference>
<feature type="domain" description="Fibronectin type-III" evidence="6">
    <location>
        <begin position="237"/>
        <end position="284"/>
    </location>
</feature>
<evidence type="ECO:0000256" key="3">
    <source>
        <dbReference type="ARBA" id="ARBA00023157"/>
    </source>
</evidence>
<dbReference type="CDD" id="cd00063">
    <property type="entry name" value="FN3"/>
    <property type="match status" value="4"/>
</dbReference>
<proteinExistence type="predicted"/>
<reference evidence="7" key="1">
    <citation type="submission" date="2023-01" db="EMBL/GenBank/DDBJ databases">
        <title>Genome assembly of the deep-sea coral Lophelia pertusa.</title>
        <authorList>
            <person name="Herrera S."/>
            <person name="Cordes E."/>
        </authorList>
    </citation>
    <scope>NUCLEOTIDE SEQUENCE</scope>
    <source>
        <strain evidence="7">USNM1676648</strain>
        <tissue evidence="7">Polyp</tissue>
    </source>
</reference>
<dbReference type="EMBL" id="MU826836">
    <property type="protein sequence ID" value="KAJ7372550.1"/>
    <property type="molecule type" value="Genomic_DNA"/>
</dbReference>
<evidence type="ECO:0000256" key="1">
    <source>
        <dbReference type="ARBA" id="ARBA00022729"/>
    </source>
</evidence>
<dbReference type="PRINTS" id="PR00014">
    <property type="entry name" value="FNTYPEIII"/>
</dbReference>
<evidence type="ECO:0000259" key="6">
    <source>
        <dbReference type="PROSITE" id="PS50853"/>
    </source>
</evidence>
<comment type="caution">
    <text evidence="7">The sequence shown here is derived from an EMBL/GenBank/DDBJ whole genome shotgun (WGS) entry which is preliminary data.</text>
</comment>
<dbReference type="PROSITE" id="PS50853">
    <property type="entry name" value="FN3"/>
    <property type="match status" value="4"/>
</dbReference>
<dbReference type="Proteomes" id="UP001163046">
    <property type="component" value="Unassembled WGS sequence"/>
</dbReference>
<dbReference type="InterPro" id="IPR036116">
    <property type="entry name" value="FN3_sf"/>
</dbReference>
<sequence>MSLSNLQPFTAYQFRVFALNGMGTSKPSPLAEFTTSQKAPGTPPWNIQAKGLSDTSFEATWLPPKQPNGQIRGYRLYYVTDPKQNIDKWLYKASAINQTQITGLKKMTTYYFKLIAYNSAGEGPLSGLFAVKTAQGAPGQPGEVKVIVLSPRAIQVTWQAPRYIGEGVLGYEVYYNKSTAGMDTSITVGDNTFGQEIRDLSPYTYYQVQVAAKSYVPIGPMSFVKVVQTMEDIPSAAPQNIRSKGLDSTSLEISWDPPPTGHRNGRITNYTIKYREKGVDVQAS</sequence>
<evidence type="ECO:0000256" key="5">
    <source>
        <dbReference type="ARBA" id="ARBA00023319"/>
    </source>
</evidence>
<dbReference type="Pfam" id="PF00041">
    <property type="entry name" value="fn3"/>
    <property type="match status" value="3"/>
</dbReference>
<evidence type="ECO:0000256" key="4">
    <source>
        <dbReference type="ARBA" id="ARBA00023180"/>
    </source>
</evidence>
<dbReference type="InterPro" id="IPR050713">
    <property type="entry name" value="RTP_Phos/Ushers"/>
</dbReference>
<keyword evidence="4" id="KW-0325">Glycoprotein</keyword>
<organism evidence="7 8">
    <name type="scientific">Desmophyllum pertusum</name>
    <dbReference type="NCBI Taxonomy" id="174260"/>
    <lineage>
        <taxon>Eukaryota</taxon>
        <taxon>Metazoa</taxon>
        <taxon>Cnidaria</taxon>
        <taxon>Anthozoa</taxon>
        <taxon>Hexacorallia</taxon>
        <taxon>Scleractinia</taxon>
        <taxon>Caryophylliina</taxon>
        <taxon>Caryophylliidae</taxon>
        <taxon>Desmophyllum</taxon>
    </lineage>
</organism>
<dbReference type="SUPFAM" id="SSF49265">
    <property type="entry name" value="Fibronectin type III"/>
    <property type="match status" value="2"/>
</dbReference>
<keyword evidence="8" id="KW-1185">Reference proteome</keyword>
<protein>
    <recommendedName>
        <fullName evidence="6">Fibronectin type-III domain-containing protein</fullName>
    </recommendedName>
</protein>
<evidence type="ECO:0000313" key="8">
    <source>
        <dbReference type="Proteomes" id="UP001163046"/>
    </source>
</evidence>
<dbReference type="InterPro" id="IPR003961">
    <property type="entry name" value="FN3_dom"/>
</dbReference>
<evidence type="ECO:0000313" key="7">
    <source>
        <dbReference type="EMBL" id="KAJ7372550.1"/>
    </source>
</evidence>
<keyword evidence="5" id="KW-0393">Immunoglobulin domain</keyword>
<accession>A0A9W9Z032</accession>
<dbReference type="PANTHER" id="PTHR46957:SF3">
    <property type="entry name" value="CYTOKINE RECEPTOR"/>
    <property type="match status" value="1"/>
</dbReference>
<dbReference type="PANTHER" id="PTHR46957">
    <property type="entry name" value="CYTOKINE RECEPTOR"/>
    <property type="match status" value="1"/>
</dbReference>
<dbReference type="AlphaFoldDB" id="A0A9W9Z032"/>
<dbReference type="OrthoDB" id="5988004at2759"/>
<feature type="domain" description="Fibronectin type-III" evidence="6">
    <location>
        <begin position="43"/>
        <end position="136"/>
    </location>
</feature>
<feature type="domain" description="Fibronectin type-III" evidence="6">
    <location>
        <begin position="140"/>
        <end position="232"/>
    </location>
</feature>
<dbReference type="FunFam" id="2.60.40.10:FF:000036">
    <property type="entry name" value="receptor-type tyrosine-protein phosphatase delta isoform X1"/>
    <property type="match status" value="1"/>
</dbReference>
<dbReference type="Gene3D" id="2.60.40.10">
    <property type="entry name" value="Immunoglobulins"/>
    <property type="match status" value="4"/>
</dbReference>
<evidence type="ECO:0000256" key="2">
    <source>
        <dbReference type="ARBA" id="ARBA00022737"/>
    </source>
</evidence>
<feature type="domain" description="Fibronectin type-III" evidence="6">
    <location>
        <begin position="1"/>
        <end position="38"/>
    </location>
</feature>
<name>A0A9W9Z032_9CNID</name>
<keyword evidence="3" id="KW-1015">Disulfide bond</keyword>
<gene>
    <name evidence="7" type="ORF">OS493_019059</name>
</gene>
<dbReference type="SMART" id="SM00060">
    <property type="entry name" value="FN3"/>
    <property type="match status" value="2"/>
</dbReference>